<sequence length="58" mass="6563">MTPAASVSGLYFSNPQASYFAVGKITKEQVEDYSRRKEMSVEDVERWLAPVLGYDSEE</sequence>
<dbReference type="EMBL" id="CM011675">
    <property type="protein sequence ID" value="TMS21888.1"/>
    <property type="molecule type" value="Genomic_DNA"/>
</dbReference>
<reference evidence="1" key="1">
    <citation type="submission" date="2018-11" db="EMBL/GenBank/DDBJ databases">
        <title>The sequence and de novo assembly of Larimichthys crocea genome using PacBio and Hi-C technologies.</title>
        <authorList>
            <person name="Xu P."/>
            <person name="Chen B."/>
            <person name="Zhou Z."/>
            <person name="Ke Q."/>
            <person name="Wu Y."/>
            <person name="Bai H."/>
            <person name="Pu F."/>
        </authorList>
    </citation>
    <scope>NUCLEOTIDE SEQUENCE</scope>
    <source>
        <tissue evidence="1">Muscle</tissue>
    </source>
</reference>
<accession>A0ACD3RRS3</accession>
<dbReference type="Proteomes" id="UP000793456">
    <property type="component" value="Chromosome II"/>
</dbReference>
<organism evidence="1 2">
    <name type="scientific">Larimichthys crocea</name>
    <name type="common">Large yellow croaker</name>
    <name type="synonym">Pseudosciaena crocea</name>
    <dbReference type="NCBI Taxonomy" id="215358"/>
    <lineage>
        <taxon>Eukaryota</taxon>
        <taxon>Metazoa</taxon>
        <taxon>Chordata</taxon>
        <taxon>Craniata</taxon>
        <taxon>Vertebrata</taxon>
        <taxon>Euteleostomi</taxon>
        <taxon>Actinopterygii</taxon>
        <taxon>Neopterygii</taxon>
        <taxon>Teleostei</taxon>
        <taxon>Neoteleostei</taxon>
        <taxon>Acanthomorphata</taxon>
        <taxon>Eupercaria</taxon>
        <taxon>Sciaenidae</taxon>
        <taxon>Larimichthys</taxon>
    </lineage>
</organism>
<evidence type="ECO:0000313" key="1">
    <source>
        <dbReference type="EMBL" id="TMS21888.1"/>
    </source>
</evidence>
<name>A0ACD3RRS3_LARCR</name>
<gene>
    <name evidence="1" type="ORF">E3U43_012153</name>
</gene>
<evidence type="ECO:0000313" key="2">
    <source>
        <dbReference type="Proteomes" id="UP000793456"/>
    </source>
</evidence>
<comment type="caution">
    <text evidence="1">The sequence shown here is derived from an EMBL/GenBank/DDBJ whole genome shotgun (WGS) entry which is preliminary data.</text>
</comment>
<protein>
    <submittedName>
        <fullName evidence="1">Uncharacterized protein</fullName>
    </submittedName>
</protein>
<proteinExistence type="predicted"/>
<keyword evidence="2" id="KW-1185">Reference proteome</keyword>